<proteinExistence type="predicted"/>
<dbReference type="EMBL" id="CM051407">
    <property type="protein sequence ID" value="KAJ4702302.1"/>
    <property type="molecule type" value="Genomic_DNA"/>
</dbReference>
<evidence type="ECO:0000313" key="1">
    <source>
        <dbReference type="EMBL" id="KAJ4702302.1"/>
    </source>
</evidence>
<evidence type="ECO:0000313" key="2">
    <source>
        <dbReference type="Proteomes" id="UP001164539"/>
    </source>
</evidence>
<gene>
    <name evidence="1" type="ORF">OWV82_025401</name>
</gene>
<comment type="caution">
    <text evidence="1">The sequence shown here is derived from an EMBL/GenBank/DDBJ whole genome shotgun (WGS) entry which is preliminary data.</text>
</comment>
<dbReference type="Proteomes" id="UP001164539">
    <property type="component" value="Chromosome 14"/>
</dbReference>
<organism evidence="1 2">
    <name type="scientific">Melia azedarach</name>
    <name type="common">Chinaberry tree</name>
    <dbReference type="NCBI Taxonomy" id="155640"/>
    <lineage>
        <taxon>Eukaryota</taxon>
        <taxon>Viridiplantae</taxon>
        <taxon>Streptophyta</taxon>
        <taxon>Embryophyta</taxon>
        <taxon>Tracheophyta</taxon>
        <taxon>Spermatophyta</taxon>
        <taxon>Magnoliopsida</taxon>
        <taxon>eudicotyledons</taxon>
        <taxon>Gunneridae</taxon>
        <taxon>Pentapetalae</taxon>
        <taxon>rosids</taxon>
        <taxon>malvids</taxon>
        <taxon>Sapindales</taxon>
        <taxon>Meliaceae</taxon>
        <taxon>Melia</taxon>
    </lineage>
</organism>
<accession>A0ACC1WTM5</accession>
<sequence>MAAQNQDQFEAFFRRADLDGDGRISGAEAVAFFQGSNLPKQVLAQIWMHADQNRAGFLGRQEFYNALKLVTVAQSKRELTPDIVKAALYGPAAAKIPPPQINLPVSPGQQINSMAAASVPQMSSPTQMGSQNFGFRGPGAPNVSQLQDSIRPFQATPHPPQGTGGPDFSRGGSMVGRPQPMPASTGPRPPQHMPASTGPHPPQSMPASTAPRPPQPMPVSTSPRPPQPMLVSTSTRPPQSMPASPAGPGVPNSNISSDWLSEGIVGASTGTRSASPSTPSIVSNPQTPVSSSSQTINNDSKALVASGNGFASDSVFGGDVFSALSTTPKQGASMPTHSASSSPTLSANVPVSSAAQPSAKPKSLDTLQGSFAMQPLGSQPQRTQSSLNPGQQVSPQSSAFPSAGISVGVGNATPDNSQNPWPKMKPSDVQKYSKVFMEVDTDRDGRITGDQARNLFMSWRLPREVLKQVWDLSDQDSDSMLSLREFCFALYLMERYREGRPLPAMLPRNVMLDETLLSMTGQSPNASYGNAAWGPRPGFGQQQVMGPRSMTPAGSLRPPNLGTHPTADGAMLSNQQKPRARVLDDAFANGEENSADSKLQEATNNGKKVDGPEKVILDSREKIEFYRSKMQELVLYKSRCDNRLNEITERALADKREAETLGKKYEEKYKQVAEVASKLTIEDARFRELQERKMELHQAIVNMEQGGSADGLLQVRADRIQSDLEELLKALTERCKKHGIDVKSSALIELPAGWQPGIQEGAAVWDEDWDKFEDEGFGNELTFDGKNASAPTNTYPDGSLTPDSVSNVDEKPRDLMNSGEHIFESESAYAHSEDELARSPHDSPAGKAAPESPSQEFSDVFRSSEADVDTQRNFDDSTWGAFDNDDTDSVWGFNPVNTKVSDSDKSQGFFESSNFGMSSIRTESPSADSTYQKKSPFTFDDSVPSTPLSRFGNSPPRYSEASTDHFDSFSRFDSFNMHDSGFPSQPERFSRFDSMNSTKDLGAFSSQPEFSRFDSINSSKDFGAFSSQPEFSRFDSINSSRDFGSYTSQADKYSRFDSINSSKDFAPFSSQPDKFSGFDSMNSTTDFGNSHSFYSFDDTDPFGSSGPFKVSSDSDSKEKSSFESSAKDKF</sequence>
<reference evidence="1 2" key="1">
    <citation type="journal article" date="2023" name="Science">
        <title>Complex scaffold remodeling in plant triterpene biosynthesis.</title>
        <authorList>
            <person name="De La Pena R."/>
            <person name="Hodgson H."/>
            <person name="Liu J.C."/>
            <person name="Stephenson M.J."/>
            <person name="Martin A.C."/>
            <person name="Owen C."/>
            <person name="Harkess A."/>
            <person name="Leebens-Mack J."/>
            <person name="Jimenez L.E."/>
            <person name="Osbourn A."/>
            <person name="Sattely E.S."/>
        </authorList>
    </citation>
    <scope>NUCLEOTIDE SEQUENCE [LARGE SCALE GENOMIC DNA]</scope>
    <source>
        <strain evidence="2">cv. JPN11</strain>
        <tissue evidence="1">Leaf</tissue>
    </source>
</reference>
<name>A0ACC1WTM5_MELAZ</name>
<protein>
    <submittedName>
        <fullName evidence="1">Calcium-binding ef-hand-containing protein</fullName>
    </submittedName>
</protein>
<keyword evidence="2" id="KW-1185">Reference proteome</keyword>